<dbReference type="Gene3D" id="1.25.40.10">
    <property type="entry name" value="Tetratricopeptide repeat domain"/>
    <property type="match status" value="4"/>
</dbReference>
<dbReference type="SUPFAM" id="SSF81901">
    <property type="entry name" value="HCP-like"/>
    <property type="match status" value="1"/>
</dbReference>
<feature type="repeat" description="TPR" evidence="3">
    <location>
        <begin position="367"/>
        <end position="400"/>
    </location>
</feature>
<proteinExistence type="predicted"/>
<dbReference type="Pfam" id="PF13975">
    <property type="entry name" value="gag-asp_proteas"/>
    <property type="match status" value="1"/>
</dbReference>
<dbReference type="AlphaFoldDB" id="A0A6G1VQK3"/>
<dbReference type="PANTHER" id="PTHR44858">
    <property type="entry name" value="TETRATRICOPEPTIDE REPEAT PROTEIN 6"/>
    <property type="match status" value="1"/>
</dbReference>
<keyword evidence="1" id="KW-0677">Repeat</keyword>
<dbReference type="SUPFAM" id="SSF48452">
    <property type="entry name" value="TPR-like"/>
    <property type="match status" value="2"/>
</dbReference>
<dbReference type="InterPro" id="IPR019734">
    <property type="entry name" value="TPR_rpt"/>
</dbReference>
<feature type="repeat" description="TPR" evidence="3">
    <location>
        <begin position="133"/>
        <end position="166"/>
    </location>
</feature>
<dbReference type="Pfam" id="PF13181">
    <property type="entry name" value="TPR_8"/>
    <property type="match status" value="2"/>
</dbReference>
<keyword evidence="4" id="KW-0732">Signal</keyword>
<gene>
    <name evidence="5" type="ORF">F7D25_15280</name>
</gene>
<dbReference type="EMBL" id="VZAH01000156">
    <property type="protein sequence ID" value="MQP15729.1"/>
    <property type="molecule type" value="Genomic_DNA"/>
</dbReference>
<dbReference type="GO" id="GO:0004190">
    <property type="term" value="F:aspartic-type endopeptidase activity"/>
    <property type="evidence" value="ECO:0007669"/>
    <property type="project" value="InterPro"/>
</dbReference>
<dbReference type="InterPro" id="IPR021109">
    <property type="entry name" value="Peptidase_aspartic_dom_sf"/>
</dbReference>
<keyword evidence="2 3" id="KW-0802">TPR repeat</keyword>
<evidence type="ECO:0000256" key="1">
    <source>
        <dbReference type="ARBA" id="ARBA00022737"/>
    </source>
</evidence>
<dbReference type="NCBIfam" id="NF047558">
    <property type="entry name" value="TPR_END_plus"/>
    <property type="match status" value="1"/>
</dbReference>
<dbReference type="SMART" id="SM00028">
    <property type="entry name" value="TPR"/>
    <property type="match status" value="11"/>
</dbReference>
<dbReference type="CDD" id="cd05483">
    <property type="entry name" value="retropepsin_like_bacteria"/>
    <property type="match status" value="1"/>
</dbReference>
<feature type="chain" id="PRO_5026057557" evidence="4">
    <location>
        <begin position="20"/>
        <end position="680"/>
    </location>
</feature>
<feature type="repeat" description="TPR" evidence="3">
    <location>
        <begin position="99"/>
        <end position="132"/>
    </location>
</feature>
<dbReference type="InterPro" id="IPR050498">
    <property type="entry name" value="Ycf3"/>
</dbReference>
<dbReference type="Pfam" id="PF13414">
    <property type="entry name" value="TPR_11"/>
    <property type="match status" value="1"/>
</dbReference>
<evidence type="ECO:0000313" key="6">
    <source>
        <dbReference type="Proteomes" id="UP000477980"/>
    </source>
</evidence>
<organism evidence="5 6">
    <name type="scientific">Segatella copri</name>
    <dbReference type="NCBI Taxonomy" id="165179"/>
    <lineage>
        <taxon>Bacteria</taxon>
        <taxon>Pseudomonadati</taxon>
        <taxon>Bacteroidota</taxon>
        <taxon>Bacteroidia</taxon>
        <taxon>Bacteroidales</taxon>
        <taxon>Prevotellaceae</taxon>
        <taxon>Segatella</taxon>
    </lineage>
</organism>
<dbReference type="InterPro" id="IPR001969">
    <property type="entry name" value="Aspartic_peptidase_AS"/>
</dbReference>
<dbReference type="SUPFAM" id="SSF50630">
    <property type="entry name" value="Acid proteases"/>
    <property type="match status" value="1"/>
</dbReference>
<name>A0A6G1VQK3_9BACT</name>
<dbReference type="PANTHER" id="PTHR44858:SF1">
    <property type="entry name" value="UDP-N-ACETYLGLUCOSAMINE--PEPTIDE N-ACETYLGLUCOSAMINYLTRANSFERASE SPINDLY-RELATED"/>
    <property type="match status" value="1"/>
</dbReference>
<comment type="caution">
    <text evidence="5">The sequence shown here is derived from an EMBL/GenBank/DDBJ whole genome shotgun (WGS) entry which is preliminary data.</text>
</comment>
<dbReference type="PROSITE" id="PS50005">
    <property type="entry name" value="TPR"/>
    <property type="match status" value="5"/>
</dbReference>
<dbReference type="Gene3D" id="2.40.70.10">
    <property type="entry name" value="Acid Proteases"/>
    <property type="match status" value="1"/>
</dbReference>
<sequence>MMRQFILSILVLCSSVILADNIKRPDSYNYSRGVEAINNNNAEEALDYLNKEINEHPDNGYAFAWIALVRNYNEEFGRALTAANVAVKKIPSKDKEYKAFAYGTRAQVYLNLEDTIQALKDYSQAINVMPDDDRLYNQRAQVYYEQEKYDLADKDYQKMISLKAGDVMGYMGIGRNANAQKRYGDAIKQFDYVVKLDQNYSSAYSFRAESYIGLKKYNEAIDDVITALGIDKDRKAFYELQELADSAFEQTVAKLKAQKIKEPNEQSWAYDLGVVYERAAKYNKAIAYYKESLEKESNIITASRISSCYDDLGDYDKALEYCDQAIALDSVKSDYLYQKANILDNVGRSKEAIRVMGEYIANNPDMAEGYYRRGWFEDHSGNVEEAIEDYTMAITLQPNEAYAYLNRGVLYRLKGENAKAESDFKQVVRLDSIPEDAECSFYAYYYLGQKDKAIEVLNTALDKDKKGNCYDAACLYSVMGEKGKALSYLRQSLEDGYRRFAHIKRDRDLNNIRNTEEFKVLMKEYEEKHLQEIVADADGDDSAYELKVEEIPFTKEGGVCKVKCAINGLPLHFIFDTGATDVSISSVEATFMAKNDFLSSSDIIGKQNYQTADGNITEGTVINLKDVKLGSLHLNNIKASVVRNQAAPLLLGQSVLSKLGKIEIDNTKNVLRITHKQKIN</sequence>
<dbReference type="InterPro" id="IPR034122">
    <property type="entry name" value="Retropepsin-like_bacterial"/>
</dbReference>
<dbReference type="Proteomes" id="UP000477980">
    <property type="component" value="Unassembled WGS sequence"/>
</dbReference>
<protein>
    <submittedName>
        <fullName evidence="5">Tetratricopeptide repeat protein</fullName>
    </submittedName>
</protein>
<evidence type="ECO:0000313" key="5">
    <source>
        <dbReference type="EMBL" id="MQP15729.1"/>
    </source>
</evidence>
<accession>A0A6G1VQK3</accession>
<dbReference type="PROSITE" id="PS00141">
    <property type="entry name" value="ASP_PROTEASE"/>
    <property type="match status" value="1"/>
</dbReference>
<reference evidence="5 6" key="1">
    <citation type="submission" date="2019-09" db="EMBL/GenBank/DDBJ databases">
        <title>Distinct polysaccharide growth profiles of human intestinal Prevotella copri isolates.</title>
        <authorList>
            <person name="Fehlner-Peach H."/>
            <person name="Magnabosco C."/>
            <person name="Raghavan V."/>
            <person name="Scher J.U."/>
            <person name="Tett A."/>
            <person name="Cox L.M."/>
            <person name="Gottsegen C."/>
            <person name="Watters A."/>
            <person name="Wiltshire- Gordon J.D."/>
            <person name="Segata N."/>
            <person name="Bonneau R."/>
            <person name="Littman D.R."/>
        </authorList>
    </citation>
    <scope>NUCLEOTIDE SEQUENCE [LARGE SCALE GENOMIC DNA]</scope>
    <source>
        <strain evidence="6">iAA917</strain>
    </source>
</reference>
<dbReference type="InterPro" id="IPR011990">
    <property type="entry name" value="TPR-like_helical_dom_sf"/>
</dbReference>
<feature type="repeat" description="TPR" evidence="3">
    <location>
        <begin position="266"/>
        <end position="299"/>
    </location>
</feature>
<evidence type="ECO:0000256" key="2">
    <source>
        <dbReference type="ARBA" id="ARBA00022803"/>
    </source>
</evidence>
<evidence type="ECO:0000256" key="4">
    <source>
        <dbReference type="SAM" id="SignalP"/>
    </source>
</evidence>
<evidence type="ECO:0000256" key="3">
    <source>
        <dbReference type="PROSITE-ProRule" id="PRU00339"/>
    </source>
</evidence>
<feature type="repeat" description="TPR" evidence="3">
    <location>
        <begin position="401"/>
        <end position="434"/>
    </location>
</feature>
<dbReference type="GO" id="GO:0006508">
    <property type="term" value="P:proteolysis"/>
    <property type="evidence" value="ECO:0007669"/>
    <property type="project" value="InterPro"/>
</dbReference>
<feature type="signal peptide" evidence="4">
    <location>
        <begin position="1"/>
        <end position="19"/>
    </location>
</feature>